<comment type="caution">
    <text evidence="3">The sequence shown here is derived from an EMBL/GenBank/DDBJ whole genome shotgun (WGS) entry which is preliminary data.</text>
</comment>
<proteinExistence type="predicted"/>
<feature type="compositionally biased region" description="Polar residues" evidence="2">
    <location>
        <begin position="358"/>
        <end position="372"/>
    </location>
</feature>
<evidence type="ECO:0000256" key="2">
    <source>
        <dbReference type="SAM" id="MobiDB-lite"/>
    </source>
</evidence>
<protein>
    <submittedName>
        <fullName evidence="3">Uncharacterized protein</fullName>
    </submittedName>
</protein>
<sequence>MSDLKREAALREVLVRGVPVNDDDDLDALLGGEALEEKTITEITNILKDSVDLFSDDWSLDDDDSHNNENFGNTELISECDRLQKELENLRSQHQFECEYVDQLEQEITSITTDRDRQVTELTTQLEQLQKQVTNLQTHPPISDDRDLSDRLAIHVLQLEEEFKHRLAIALEIESQKIHQQYVQEMNDKNEAIHQLQCQNTALDISQETLTTELEATQVLLKDSTKTLEIAQTKLSEVTTQRDQMEEELIQHLSNQAKLHQSLRGLENEYVSDLTRVQELEQQIEELQNQVLHQASKASEYEAAIQHWKEQSVRHQHHALQLSGALDRLLAEKPVRHLTPPSHHGSESTYEQEYRSPESLSESTPVRSQRPNSKVDLPSFLVRHR</sequence>
<feature type="coiled-coil region" evidence="1">
    <location>
        <begin position="228"/>
        <end position="304"/>
    </location>
</feature>
<dbReference type="Proteomes" id="UP000618445">
    <property type="component" value="Unassembled WGS sequence"/>
</dbReference>
<organism evidence="3 4">
    <name type="scientific">Phormidium tenue FACHB-1050</name>
    <dbReference type="NCBI Taxonomy" id="2692857"/>
    <lineage>
        <taxon>Bacteria</taxon>
        <taxon>Bacillati</taxon>
        <taxon>Cyanobacteriota</taxon>
        <taxon>Cyanophyceae</taxon>
        <taxon>Oscillatoriophycideae</taxon>
        <taxon>Oscillatoriales</taxon>
        <taxon>Oscillatoriaceae</taxon>
        <taxon>Phormidium</taxon>
    </lineage>
</organism>
<accession>A0ABR8CAU3</accession>
<evidence type="ECO:0000313" key="4">
    <source>
        <dbReference type="Proteomes" id="UP000618445"/>
    </source>
</evidence>
<gene>
    <name evidence="3" type="ORF">H6G05_11120</name>
</gene>
<feature type="coiled-coil region" evidence="1">
    <location>
        <begin position="73"/>
        <end position="139"/>
    </location>
</feature>
<keyword evidence="4" id="KW-1185">Reference proteome</keyword>
<keyword evidence="1" id="KW-0175">Coiled coil</keyword>
<feature type="region of interest" description="Disordered" evidence="2">
    <location>
        <begin position="336"/>
        <end position="385"/>
    </location>
</feature>
<reference evidence="3 4" key="1">
    <citation type="journal article" date="2020" name="ISME J.">
        <title>Comparative genomics reveals insights into cyanobacterial evolution and habitat adaptation.</title>
        <authorList>
            <person name="Chen M.Y."/>
            <person name="Teng W.K."/>
            <person name="Zhao L."/>
            <person name="Hu C.X."/>
            <person name="Zhou Y.K."/>
            <person name="Han B.P."/>
            <person name="Song L.R."/>
            <person name="Shu W.S."/>
        </authorList>
    </citation>
    <scope>NUCLEOTIDE SEQUENCE [LARGE SCALE GENOMIC DNA]</scope>
    <source>
        <strain evidence="3 4">FACHB-1050</strain>
    </source>
</reference>
<evidence type="ECO:0000313" key="3">
    <source>
        <dbReference type="EMBL" id="MBD2317392.1"/>
    </source>
</evidence>
<evidence type="ECO:0000256" key="1">
    <source>
        <dbReference type="SAM" id="Coils"/>
    </source>
</evidence>
<name>A0ABR8CAU3_9CYAN</name>
<dbReference type="RefSeq" id="WP_190578239.1">
    <property type="nucleotide sequence ID" value="NZ_CAWPQU010000007.1"/>
</dbReference>
<dbReference type="EMBL" id="JACJQY010000015">
    <property type="protein sequence ID" value="MBD2317392.1"/>
    <property type="molecule type" value="Genomic_DNA"/>
</dbReference>